<comment type="caution">
    <text evidence="2">The sequence shown here is derived from an EMBL/GenBank/DDBJ whole genome shotgun (WGS) entry which is preliminary data.</text>
</comment>
<gene>
    <name evidence="2" type="ORF">H9867_00390</name>
</gene>
<reference evidence="2" key="2">
    <citation type="submission" date="2021-04" db="EMBL/GenBank/DDBJ databases">
        <authorList>
            <person name="Gilroy R."/>
        </authorList>
    </citation>
    <scope>NUCLEOTIDE SEQUENCE</scope>
    <source>
        <strain evidence="2">4376</strain>
    </source>
</reference>
<dbReference type="Proteomes" id="UP000824189">
    <property type="component" value="Unassembled WGS sequence"/>
</dbReference>
<reference evidence="2" key="1">
    <citation type="journal article" date="2021" name="PeerJ">
        <title>Extensive microbial diversity within the chicken gut microbiome revealed by metagenomics and culture.</title>
        <authorList>
            <person name="Gilroy R."/>
            <person name="Ravi A."/>
            <person name="Getino M."/>
            <person name="Pursley I."/>
            <person name="Horton D.L."/>
            <person name="Alikhan N.F."/>
            <person name="Baker D."/>
            <person name="Gharbi K."/>
            <person name="Hall N."/>
            <person name="Watson M."/>
            <person name="Adriaenssens E.M."/>
            <person name="Foster-Nyarko E."/>
            <person name="Jarju S."/>
            <person name="Secka A."/>
            <person name="Antonio M."/>
            <person name="Oren A."/>
            <person name="Chaudhuri R.R."/>
            <person name="La Ragione R."/>
            <person name="Hildebrand F."/>
            <person name="Pallen M.J."/>
        </authorList>
    </citation>
    <scope>NUCLEOTIDE SEQUENCE</scope>
    <source>
        <strain evidence="2">4376</strain>
    </source>
</reference>
<evidence type="ECO:0000313" key="3">
    <source>
        <dbReference type="Proteomes" id="UP000824189"/>
    </source>
</evidence>
<evidence type="ECO:0000313" key="2">
    <source>
        <dbReference type="EMBL" id="HIW94938.1"/>
    </source>
</evidence>
<protein>
    <submittedName>
        <fullName evidence="2">Uncharacterized protein</fullName>
    </submittedName>
</protein>
<accession>A0A9D1RVB0</accession>
<keyword evidence="1" id="KW-0732">Signal</keyword>
<sequence>MKKVFALAAGLAVSMSVVTPAYSAPRVAVTQETLSNINESTPTERVEDVLQGYVQTSPEGAVWFDIGAARADGASEFT</sequence>
<name>A0A9D1RVB0_9CORY</name>
<feature type="chain" id="PRO_5038854910" evidence="1">
    <location>
        <begin position="24"/>
        <end position="78"/>
    </location>
</feature>
<organism evidence="2 3">
    <name type="scientific">Candidatus Corynebacterium gallistercoris</name>
    <dbReference type="NCBI Taxonomy" id="2838530"/>
    <lineage>
        <taxon>Bacteria</taxon>
        <taxon>Bacillati</taxon>
        <taxon>Actinomycetota</taxon>
        <taxon>Actinomycetes</taxon>
        <taxon>Mycobacteriales</taxon>
        <taxon>Corynebacteriaceae</taxon>
        <taxon>Corynebacterium</taxon>
    </lineage>
</organism>
<dbReference type="AlphaFoldDB" id="A0A9D1RVB0"/>
<proteinExistence type="predicted"/>
<dbReference type="EMBL" id="DXFZ01000005">
    <property type="protein sequence ID" value="HIW94938.1"/>
    <property type="molecule type" value="Genomic_DNA"/>
</dbReference>
<feature type="signal peptide" evidence="1">
    <location>
        <begin position="1"/>
        <end position="23"/>
    </location>
</feature>
<evidence type="ECO:0000256" key="1">
    <source>
        <dbReference type="SAM" id="SignalP"/>
    </source>
</evidence>